<dbReference type="AlphaFoldDB" id="A0AAU7FEP9"/>
<dbReference type="Gene3D" id="3.10.450.40">
    <property type="match status" value="1"/>
</dbReference>
<evidence type="ECO:0000259" key="2">
    <source>
        <dbReference type="Pfam" id="PF03413"/>
    </source>
</evidence>
<evidence type="ECO:0000313" key="3">
    <source>
        <dbReference type="EMBL" id="XBM02100.1"/>
    </source>
</evidence>
<reference evidence="3" key="1">
    <citation type="submission" date="2024-05" db="EMBL/GenBank/DDBJ databases">
        <authorList>
            <person name="Yang L."/>
            <person name="Pan L."/>
        </authorList>
    </citation>
    <scope>NUCLEOTIDE SEQUENCE</scope>
    <source>
        <strain evidence="3">FCG-7</strain>
    </source>
</reference>
<dbReference type="Pfam" id="PF03413">
    <property type="entry name" value="PepSY"/>
    <property type="match status" value="1"/>
</dbReference>
<feature type="domain" description="PepSY" evidence="2">
    <location>
        <begin position="23"/>
        <end position="78"/>
    </location>
</feature>
<feature type="signal peptide" evidence="1">
    <location>
        <begin position="1"/>
        <end position="21"/>
    </location>
</feature>
<dbReference type="RefSeq" id="WP_157314993.1">
    <property type="nucleotide sequence ID" value="NZ_CP157355.1"/>
</dbReference>
<dbReference type="EMBL" id="CP157355">
    <property type="protein sequence ID" value="XBM02100.1"/>
    <property type="molecule type" value="Genomic_DNA"/>
</dbReference>
<evidence type="ECO:0000256" key="1">
    <source>
        <dbReference type="SAM" id="SignalP"/>
    </source>
</evidence>
<dbReference type="InterPro" id="IPR025711">
    <property type="entry name" value="PepSY"/>
</dbReference>
<gene>
    <name evidence="3" type="ORF">ABHF33_07505</name>
</gene>
<sequence>MKSLIKVMIVALCIASGSAYAAVSRDDAAALAQKKTNGGKVLNVEKFVDGDKSVWRVKVLTSGGDVRAVFVDEASGAVR</sequence>
<dbReference type="KEGG" id="cmav:ABHF33_07505"/>
<accession>A0AAU7FEP9</accession>
<name>A0AAU7FEP9_9NEIS</name>
<keyword evidence="1" id="KW-0732">Signal</keyword>
<feature type="chain" id="PRO_5043571333" evidence="1">
    <location>
        <begin position="22"/>
        <end position="79"/>
    </location>
</feature>
<protein>
    <submittedName>
        <fullName evidence="3">PepSY domain-containing protein</fullName>
    </submittedName>
</protein>
<proteinExistence type="predicted"/>
<organism evidence="3">
    <name type="scientific">Chitinibacter mangrovi</name>
    <dbReference type="NCBI Taxonomy" id="3153927"/>
    <lineage>
        <taxon>Bacteria</taxon>
        <taxon>Pseudomonadati</taxon>
        <taxon>Pseudomonadota</taxon>
        <taxon>Betaproteobacteria</taxon>
        <taxon>Neisseriales</taxon>
        <taxon>Chitinibacteraceae</taxon>
        <taxon>Chitinibacter</taxon>
    </lineage>
</organism>